<dbReference type="Proteomes" id="UP000570595">
    <property type="component" value="Unassembled WGS sequence"/>
</dbReference>
<dbReference type="GO" id="GO:0071011">
    <property type="term" value="C:precatalytic spliceosome"/>
    <property type="evidence" value="ECO:0007669"/>
    <property type="project" value="TreeGrafter"/>
</dbReference>
<evidence type="ECO:0000259" key="5">
    <source>
        <dbReference type="PROSITE" id="PS50102"/>
    </source>
</evidence>
<evidence type="ECO:0000256" key="4">
    <source>
        <dbReference type="SAM" id="MobiDB-lite"/>
    </source>
</evidence>
<comment type="subcellular location">
    <subcellularLocation>
        <location evidence="1">Nucleus</location>
    </subcellularLocation>
</comment>
<dbReference type="Proteomes" id="UP000572268">
    <property type="component" value="Unassembled WGS sequence"/>
</dbReference>
<dbReference type="Gene3D" id="3.30.70.330">
    <property type="match status" value="1"/>
</dbReference>
<dbReference type="Pfam" id="PF00076">
    <property type="entry name" value="RRM_1"/>
    <property type="match status" value="1"/>
</dbReference>
<evidence type="ECO:0000313" key="6">
    <source>
        <dbReference type="EMBL" id="KAF4656977.1"/>
    </source>
</evidence>
<comment type="caution">
    <text evidence="6">The sequence shown here is derived from an EMBL/GenBank/DDBJ whole genome shotgun (WGS) entry which is preliminary data.</text>
</comment>
<evidence type="ECO:0000313" key="8">
    <source>
        <dbReference type="Proteomes" id="UP000570595"/>
    </source>
</evidence>
<accession>A0A7J6LCJ6</accession>
<keyword evidence="3" id="KW-0694">RNA-binding</keyword>
<evidence type="ECO:0000256" key="1">
    <source>
        <dbReference type="ARBA" id="ARBA00004123"/>
    </source>
</evidence>
<dbReference type="PANTHER" id="PTHR13952">
    <property type="entry name" value="U1 SMALL NUCLEAR RIBONUCLEOPROTEIN 70 KD"/>
    <property type="match status" value="1"/>
</dbReference>
<evidence type="ECO:0000256" key="3">
    <source>
        <dbReference type="PROSITE-ProRule" id="PRU00176"/>
    </source>
</evidence>
<name>A0A7J6LCJ6_PEROL</name>
<evidence type="ECO:0000256" key="2">
    <source>
        <dbReference type="ARBA" id="ARBA00023242"/>
    </source>
</evidence>
<evidence type="ECO:0000313" key="7">
    <source>
        <dbReference type="EMBL" id="KAF4666828.1"/>
    </source>
</evidence>
<dbReference type="InterPro" id="IPR051183">
    <property type="entry name" value="U1_U11-U12_snRNP_70-35kDa"/>
</dbReference>
<feature type="region of interest" description="Disordered" evidence="4">
    <location>
        <begin position="1"/>
        <end position="128"/>
    </location>
</feature>
<dbReference type="GO" id="GO:0017069">
    <property type="term" value="F:snRNA binding"/>
    <property type="evidence" value="ECO:0007669"/>
    <property type="project" value="TreeGrafter"/>
</dbReference>
<dbReference type="EMBL" id="JABAHT010000377">
    <property type="protein sequence ID" value="KAF4656977.1"/>
    <property type="molecule type" value="Genomic_DNA"/>
</dbReference>
<dbReference type="PROSITE" id="PS50102">
    <property type="entry name" value="RRM"/>
    <property type="match status" value="1"/>
</dbReference>
<proteinExistence type="predicted"/>
<reference evidence="8 9" key="1">
    <citation type="submission" date="2020-04" db="EMBL/GenBank/DDBJ databases">
        <title>Perkinsus olseni comparative genomics.</title>
        <authorList>
            <person name="Bogema D.R."/>
        </authorList>
    </citation>
    <scope>NUCLEOTIDE SEQUENCE [LARGE SCALE GENOMIC DNA]</scope>
    <source>
        <strain evidence="6">ATCC PRA-179</strain>
        <strain evidence="7">ATCC PRA-31</strain>
    </source>
</reference>
<dbReference type="SUPFAM" id="SSF54928">
    <property type="entry name" value="RNA-binding domain, RBD"/>
    <property type="match status" value="1"/>
</dbReference>
<dbReference type="AlphaFoldDB" id="A0A7J6LCJ6"/>
<evidence type="ECO:0000313" key="9">
    <source>
        <dbReference type="Proteomes" id="UP000572268"/>
    </source>
</evidence>
<feature type="region of interest" description="Disordered" evidence="4">
    <location>
        <begin position="225"/>
        <end position="305"/>
    </location>
</feature>
<dbReference type="InterPro" id="IPR000504">
    <property type="entry name" value="RRM_dom"/>
</dbReference>
<feature type="compositionally biased region" description="Gly residues" evidence="4">
    <location>
        <begin position="1"/>
        <end position="11"/>
    </location>
</feature>
<feature type="compositionally biased region" description="Gly residues" evidence="4">
    <location>
        <begin position="105"/>
        <end position="121"/>
    </location>
</feature>
<feature type="region of interest" description="Disordered" evidence="4">
    <location>
        <begin position="409"/>
        <end position="453"/>
    </location>
</feature>
<feature type="domain" description="RRM" evidence="5">
    <location>
        <begin position="136"/>
        <end position="221"/>
    </location>
</feature>
<dbReference type="InterPro" id="IPR012677">
    <property type="entry name" value="Nucleotide-bd_a/b_plait_sf"/>
</dbReference>
<feature type="compositionally biased region" description="Basic and acidic residues" evidence="4">
    <location>
        <begin position="226"/>
        <end position="237"/>
    </location>
</feature>
<dbReference type="GO" id="GO:0000398">
    <property type="term" value="P:mRNA splicing, via spliceosome"/>
    <property type="evidence" value="ECO:0007669"/>
    <property type="project" value="TreeGrafter"/>
</dbReference>
<dbReference type="GO" id="GO:0003729">
    <property type="term" value="F:mRNA binding"/>
    <property type="evidence" value="ECO:0007669"/>
    <property type="project" value="TreeGrafter"/>
</dbReference>
<dbReference type="EMBL" id="JABANN010000195">
    <property type="protein sequence ID" value="KAF4666828.1"/>
    <property type="molecule type" value="Genomic_DNA"/>
</dbReference>
<sequence>MSTAAGGGSVEGGAYPPQEETGGEGGAHDGPPFVVPPRRATVALAAPIRTDTETSESASEEGDRLRFRSARRPSAPASRINMPDTGGGMMRRTTVSAGSFPTPRGGPGKNRTGSGGSGGGAAYPPTDYNDPQLATRTLMVYRFPREAQEVDLACRFGAFGPIEHVKVVYDPVTHLPRCYGFVRFCYRESCVMALRACEEGKIMMDDPFGRTWHFEAKWARNARAAGEIDRSGSEKDPQQPLPVPTRTYSGEAAPEENRGGPLLPNPAGDATTRSGSDDSPTKTSAPTQGGPPNGATPGPPDPFAALSDADLALINAAASPVVSGLEQRELIPEVPGSDLPADTSVQALSAKALEEAENLATSTAAAAAAAAVLSHSGTSQAELAKLIETVFRAVRSSALAHLTGGALGHAGGTPPSQNATAMHDFLSSMVEEPPAGPSDGPPARGSSTSSSTG</sequence>
<dbReference type="OrthoDB" id="446113at2759"/>
<dbReference type="SMART" id="SM00360">
    <property type="entry name" value="RRM"/>
    <property type="match status" value="1"/>
</dbReference>
<gene>
    <name evidence="7" type="ORF">FOL46_002824</name>
    <name evidence="6" type="ORF">FOZ61_006549</name>
</gene>
<feature type="compositionally biased region" description="Low complexity" evidence="4">
    <location>
        <begin position="285"/>
        <end position="296"/>
    </location>
</feature>
<protein>
    <recommendedName>
        <fullName evidence="5">RRM domain-containing protein</fullName>
    </recommendedName>
</protein>
<keyword evidence="2" id="KW-0539">Nucleus</keyword>
<organism evidence="6 8">
    <name type="scientific">Perkinsus olseni</name>
    <name type="common">Perkinsus atlanticus</name>
    <dbReference type="NCBI Taxonomy" id="32597"/>
    <lineage>
        <taxon>Eukaryota</taxon>
        <taxon>Sar</taxon>
        <taxon>Alveolata</taxon>
        <taxon>Perkinsozoa</taxon>
        <taxon>Perkinsea</taxon>
        <taxon>Perkinsida</taxon>
        <taxon>Perkinsidae</taxon>
        <taxon>Perkinsus</taxon>
    </lineage>
</organism>
<dbReference type="InterPro" id="IPR035979">
    <property type="entry name" value="RBD_domain_sf"/>
</dbReference>